<evidence type="ECO:0000313" key="3">
    <source>
        <dbReference type="Proteomes" id="UP000215453"/>
    </source>
</evidence>
<dbReference type="EMBL" id="LT882682">
    <property type="protein sequence ID" value="SMY26368.1"/>
    <property type="molecule type" value="Genomic_DNA"/>
</dbReference>
<name>A0A1Y6LSH2_ZYMTR</name>
<evidence type="ECO:0008006" key="4">
    <source>
        <dbReference type="Google" id="ProtNLM"/>
    </source>
</evidence>
<sequence length="486" mass="55155">MASSHLDNFVLCHALIYQILHENGERIETNDLGDELIRLVGEAEWIEGETRIAHLVEALKTEDRVRLADIPEKVFAYAMVYARDSRAWSRLQRPLERLARDHWNDHTAHLRREHDRITRDSGKTKSKPRALYNPSYRPLILAGSANRPAAQRRNKQGTGDPYEGLALKARDVGFLGRLRRGIARCVLGGGSFPDDRSSNDTFPKTLVHEDSLQINAIGYPVRDPCTKTTPCMERNHQMMGSIVENPKLSPIIDHNQDDDAESMTSPAEKTFAVPELGAKILAFLPAVEILPVRRVSHALKDVISSCPILQLALFLRRDDQVLAGAQVERTKMPAEIRWTLYRAPDGDFLNNLNHLVRPNPFVFVLPPSIDSVWQTLALRAKFGKHLRAEDWQPRHGIAMEMFISQPTVRSISVGITVEMGRSSFRLTWGTKLVVDGGIKVKHLVELVRELVLEEQDNSRRSKLERTLKEGNFLIRFREGYEVLAED</sequence>
<protein>
    <recommendedName>
        <fullName evidence="4">F-box domain-containing protein</fullName>
    </recommendedName>
</protein>
<dbReference type="Proteomes" id="UP000215453">
    <property type="component" value="Chromosome 7"/>
</dbReference>
<feature type="region of interest" description="Disordered" evidence="1">
    <location>
        <begin position="111"/>
        <end position="131"/>
    </location>
</feature>
<proteinExistence type="predicted"/>
<dbReference type="AlphaFoldDB" id="A0A1Y6LSH2"/>
<accession>A0A1Y6LSH2</accession>
<evidence type="ECO:0000256" key="1">
    <source>
        <dbReference type="SAM" id="MobiDB-lite"/>
    </source>
</evidence>
<organism evidence="2 3">
    <name type="scientific">Zymoseptoria tritici ST99CH_1A5</name>
    <dbReference type="NCBI Taxonomy" id="1276529"/>
    <lineage>
        <taxon>Eukaryota</taxon>
        <taxon>Fungi</taxon>
        <taxon>Dikarya</taxon>
        <taxon>Ascomycota</taxon>
        <taxon>Pezizomycotina</taxon>
        <taxon>Dothideomycetes</taxon>
        <taxon>Dothideomycetidae</taxon>
        <taxon>Mycosphaerellales</taxon>
        <taxon>Mycosphaerellaceae</taxon>
        <taxon>Zymoseptoria</taxon>
    </lineage>
</organism>
<gene>
    <name evidence="2" type="ORF">ZT1A5_G7811</name>
</gene>
<reference evidence="2 3" key="1">
    <citation type="submission" date="2016-10" db="EMBL/GenBank/DDBJ databases">
        <authorList>
            <person name="Varghese N."/>
        </authorList>
    </citation>
    <scope>NUCLEOTIDE SEQUENCE [LARGE SCALE GENOMIC DNA]</scope>
</reference>
<feature type="compositionally biased region" description="Basic and acidic residues" evidence="1">
    <location>
        <begin position="111"/>
        <end position="123"/>
    </location>
</feature>
<evidence type="ECO:0000313" key="2">
    <source>
        <dbReference type="EMBL" id="SMY26368.1"/>
    </source>
</evidence>